<evidence type="ECO:0000256" key="1">
    <source>
        <dbReference type="SAM" id="SignalP"/>
    </source>
</evidence>
<feature type="signal peptide" evidence="1">
    <location>
        <begin position="1"/>
        <end position="19"/>
    </location>
</feature>
<name>A0A3P6DCR8_BRAOL</name>
<dbReference type="AlphaFoldDB" id="A0A3P6DCR8"/>
<organism evidence="2">
    <name type="scientific">Brassica oleracea</name>
    <name type="common">Wild cabbage</name>
    <dbReference type="NCBI Taxonomy" id="3712"/>
    <lineage>
        <taxon>Eukaryota</taxon>
        <taxon>Viridiplantae</taxon>
        <taxon>Streptophyta</taxon>
        <taxon>Embryophyta</taxon>
        <taxon>Tracheophyta</taxon>
        <taxon>Spermatophyta</taxon>
        <taxon>Magnoliopsida</taxon>
        <taxon>eudicotyledons</taxon>
        <taxon>Gunneridae</taxon>
        <taxon>Pentapetalae</taxon>
        <taxon>rosids</taxon>
        <taxon>malvids</taxon>
        <taxon>Brassicales</taxon>
        <taxon>Brassicaceae</taxon>
        <taxon>Brassiceae</taxon>
        <taxon>Brassica</taxon>
    </lineage>
</organism>
<sequence>MCISLWSMISLAFLQLKYTITNMTICHSMNLLPIRAMMTMEMICLEWTQSLLRWTLVVVLLREHRLH</sequence>
<protein>
    <submittedName>
        <fullName evidence="2">Uncharacterized protein</fullName>
    </submittedName>
</protein>
<keyword evidence="1" id="KW-0732">Signal</keyword>
<proteinExistence type="predicted"/>
<reference evidence="2" key="1">
    <citation type="submission" date="2018-11" db="EMBL/GenBank/DDBJ databases">
        <authorList>
            <consortium name="Genoscope - CEA"/>
            <person name="William W."/>
        </authorList>
    </citation>
    <scope>NUCLEOTIDE SEQUENCE</scope>
</reference>
<accession>A0A3P6DCR8</accession>
<feature type="chain" id="PRO_5017987051" evidence="1">
    <location>
        <begin position="20"/>
        <end position="67"/>
    </location>
</feature>
<dbReference type="EMBL" id="LR031875">
    <property type="protein sequence ID" value="VDD28997.1"/>
    <property type="molecule type" value="Genomic_DNA"/>
</dbReference>
<evidence type="ECO:0000313" key="2">
    <source>
        <dbReference type="EMBL" id="VDD28997.1"/>
    </source>
</evidence>
<gene>
    <name evidence="2" type="ORF">BOLC9T54320H</name>
</gene>